<dbReference type="CDD" id="cd01850">
    <property type="entry name" value="CDC_Septin"/>
    <property type="match status" value="1"/>
</dbReference>
<evidence type="ECO:0000259" key="9">
    <source>
        <dbReference type="PROSITE" id="PS51719"/>
    </source>
</evidence>
<dbReference type="PROSITE" id="PS51719">
    <property type="entry name" value="G_SEPTIN"/>
    <property type="match status" value="1"/>
</dbReference>
<dbReference type="GO" id="GO:0005525">
    <property type="term" value="F:GTP binding"/>
    <property type="evidence" value="ECO:0007669"/>
    <property type="project" value="UniProtKB-KW"/>
</dbReference>
<dbReference type="InterPro" id="IPR016491">
    <property type="entry name" value="Septin"/>
</dbReference>
<feature type="region of interest" description="Disordered" evidence="8">
    <location>
        <begin position="611"/>
        <end position="637"/>
    </location>
</feature>
<dbReference type="Proteomes" id="UP000667349">
    <property type="component" value="Unassembled WGS sequence"/>
</dbReference>
<evidence type="ECO:0000256" key="2">
    <source>
        <dbReference type="ARBA" id="ARBA00022618"/>
    </source>
</evidence>
<evidence type="ECO:0000256" key="6">
    <source>
        <dbReference type="ARBA" id="ARBA00023306"/>
    </source>
</evidence>
<dbReference type="SUPFAM" id="SSF52540">
    <property type="entry name" value="P-loop containing nucleoside triphosphate hydrolases"/>
    <property type="match status" value="1"/>
</dbReference>
<organism evidence="10 11">
    <name type="scientific">Acromyrmex insinuator</name>
    <dbReference type="NCBI Taxonomy" id="230686"/>
    <lineage>
        <taxon>Eukaryota</taxon>
        <taxon>Metazoa</taxon>
        <taxon>Ecdysozoa</taxon>
        <taxon>Arthropoda</taxon>
        <taxon>Hexapoda</taxon>
        <taxon>Insecta</taxon>
        <taxon>Pterygota</taxon>
        <taxon>Neoptera</taxon>
        <taxon>Endopterygota</taxon>
        <taxon>Hymenoptera</taxon>
        <taxon>Apocrita</taxon>
        <taxon>Aculeata</taxon>
        <taxon>Formicoidea</taxon>
        <taxon>Formicidae</taxon>
        <taxon>Myrmicinae</taxon>
        <taxon>Acromyrmex</taxon>
    </lineage>
</organism>
<dbReference type="FunFam" id="3.40.50.300:FF:000162">
    <property type="entry name" value="septin-7 isoform X1"/>
    <property type="match status" value="1"/>
</dbReference>
<evidence type="ECO:0000256" key="8">
    <source>
        <dbReference type="SAM" id="MobiDB-lite"/>
    </source>
</evidence>
<feature type="non-terminal residue" evidence="10">
    <location>
        <position position="729"/>
    </location>
</feature>
<feature type="region of interest" description="Disordered" evidence="8">
    <location>
        <begin position="1"/>
        <end position="104"/>
    </location>
</feature>
<feature type="domain" description="Septin-type G" evidence="9">
    <location>
        <begin position="281"/>
        <end position="550"/>
    </location>
</feature>
<dbReference type="AlphaFoldDB" id="A0A836EL97"/>
<sequence>MSTTENQNGTAGGAQSNGIKPLSSSSSSSSTASSGVSPSSGGRVGLPNNSNSSFLYSSSTMLSREKVRQVPPPTLPKYTSSFNAGSNNGGGTAERLTRERETGGSYRLASLDRLALRQRILDGEKANGEPISIQTKRELFFKGDGTGIISSPSVPSVPPPQPPTQSPGSQMNNSVANTTTTSSLTSPNTAPVYSSGALTGVNAKSRLPSTAVTTAITNDASEDSNRRESARTAISSKEDSNKETSLLHHARPTPPTKPKELDGYVGFVNLPNQVYRKAVKKGFEFTLMVVGESGLGKSTLINSMFLADIYSAEYPGPSLRIKKTVAVETSKVLLKEKGVNLTLTVVDTPGFGDAVDNSNCWVPVIDYIESKYEEFLNAESRVTRRQIPDSRVHCCLYFVAPSGHGLKPLDVEFMQRLHDKVNIIPVIAKADTMTPDECAHFKKQILNEIAQHKIKIYEFPEVEEEEDTKLHKLLRDRVPFAVVGANTVIEHDGKKIRGRKYPWGIAEVENLEHCDFIALRNMVVRTHVQDLKDVTNNVHYENFRCRTLAGLGVDGKPTKASNNLCPPGVMNSFMTVWNPLAQLEEEKREHDNKMKKMETEMEQVFEMKVREKRQKLKDSETDLQRRHEQMRRSLEQQVRELEEKRRAFEAEKTAWEQQTGHSIEELRRRSLEANSKETGSMSSEGSGGGGGTLRGSRGISSLLRRHTSFKSPQESPAQIQLVIQHPEHP</sequence>
<comment type="similarity">
    <text evidence="7">Belongs to the TRAFAC class TrmE-Era-EngA-EngB-Septin-like GTPase superfamily. Septin GTPase family.</text>
</comment>
<name>A0A836EL97_9HYME</name>
<feature type="region of interest" description="Disordered" evidence="8">
    <location>
        <begin position="144"/>
        <end position="189"/>
    </location>
</feature>
<dbReference type="GO" id="GO:0051301">
    <property type="term" value="P:cell division"/>
    <property type="evidence" value="ECO:0007669"/>
    <property type="project" value="UniProtKB-KW"/>
</dbReference>
<feature type="compositionally biased region" description="Low complexity" evidence="8">
    <location>
        <begin position="23"/>
        <end position="62"/>
    </location>
</feature>
<keyword evidence="4" id="KW-0175">Coiled coil</keyword>
<dbReference type="Pfam" id="PF00735">
    <property type="entry name" value="Septin"/>
    <property type="match status" value="1"/>
</dbReference>
<keyword evidence="5 7" id="KW-0342">GTP-binding</keyword>
<evidence type="ECO:0000256" key="1">
    <source>
        <dbReference type="ARBA" id="ARBA00004626"/>
    </source>
</evidence>
<dbReference type="GO" id="GO:0005856">
    <property type="term" value="C:cytoskeleton"/>
    <property type="evidence" value="ECO:0007669"/>
    <property type="project" value="UniProtKB-ARBA"/>
</dbReference>
<protein>
    <submittedName>
        <fullName evidence="10">PNUT protein</fullName>
    </submittedName>
</protein>
<evidence type="ECO:0000256" key="5">
    <source>
        <dbReference type="ARBA" id="ARBA00023134"/>
    </source>
</evidence>
<evidence type="ECO:0000256" key="4">
    <source>
        <dbReference type="ARBA" id="ARBA00023054"/>
    </source>
</evidence>
<accession>A0A836EL97</accession>
<feature type="region of interest" description="Disordered" evidence="8">
    <location>
        <begin position="214"/>
        <end position="259"/>
    </location>
</feature>
<feature type="compositionally biased region" description="Basic and acidic residues" evidence="8">
    <location>
        <begin position="223"/>
        <end position="246"/>
    </location>
</feature>
<dbReference type="GO" id="GO:0032154">
    <property type="term" value="C:cleavage furrow"/>
    <property type="evidence" value="ECO:0007669"/>
    <property type="project" value="UniProtKB-SubCell"/>
</dbReference>
<feature type="compositionally biased region" description="Pro residues" evidence="8">
    <location>
        <begin position="155"/>
        <end position="165"/>
    </location>
</feature>
<proteinExistence type="inferred from homology"/>
<keyword evidence="11" id="KW-1185">Reference proteome</keyword>
<keyword evidence="3 7" id="KW-0547">Nucleotide-binding</keyword>
<evidence type="ECO:0000256" key="7">
    <source>
        <dbReference type="RuleBase" id="RU004560"/>
    </source>
</evidence>
<dbReference type="InterPro" id="IPR030379">
    <property type="entry name" value="G_SEPTIN_dom"/>
</dbReference>
<reference evidence="10" key="1">
    <citation type="submission" date="2020-02" db="EMBL/GenBank/DDBJ databases">
        <title>Relaxed selection underlies rapid genomic changes in the transitions from sociality to social parasitism in ants.</title>
        <authorList>
            <person name="Bi X."/>
        </authorList>
    </citation>
    <scope>NUCLEOTIDE SEQUENCE</scope>
    <source>
        <strain evidence="10">BGI-DK2013a</strain>
        <tissue evidence="10">Whole body</tissue>
    </source>
</reference>
<dbReference type="EMBL" id="JAANHZ010000572">
    <property type="protein sequence ID" value="KAG5309599.1"/>
    <property type="molecule type" value="Genomic_DNA"/>
</dbReference>
<evidence type="ECO:0000313" key="11">
    <source>
        <dbReference type="Proteomes" id="UP000667349"/>
    </source>
</evidence>
<feature type="compositionally biased region" description="Polar residues" evidence="8">
    <location>
        <begin position="1"/>
        <end position="18"/>
    </location>
</feature>
<feature type="non-terminal residue" evidence="10">
    <location>
        <position position="1"/>
    </location>
</feature>
<feature type="compositionally biased region" description="Basic and acidic residues" evidence="8">
    <location>
        <begin position="616"/>
        <end position="637"/>
    </location>
</feature>
<dbReference type="PANTHER" id="PTHR18884">
    <property type="entry name" value="SEPTIN"/>
    <property type="match status" value="1"/>
</dbReference>
<dbReference type="Gene3D" id="3.40.50.300">
    <property type="entry name" value="P-loop containing nucleotide triphosphate hydrolases"/>
    <property type="match status" value="1"/>
</dbReference>
<keyword evidence="6" id="KW-0131">Cell cycle</keyword>
<feature type="compositionally biased region" description="Low complexity" evidence="8">
    <location>
        <begin position="166"/>
        <end position="189"/>
    </location>
</feature>
<feature type="compositionally biased region" description="Polar residues" evidence="8">
    <location>
        <begin position="709"/>
        <end position="718"/>
    </location>
</feature>
<evidence type="ECO:0000256" key="3">
    <source>
        <dbReference type="ARBA" id="ARBA00022741"/>
    </source>
</evidence>
<keyword evidence="2" id="KW-0132">Cell division</keyword>
<feature type="region of interest" description="Disordered" evidence="8">
    <location>
        <begin position="672"/>
        <end position="729"/>
    </location>
</feature>
<comment type="subcellular location">
    <subcellularLocation>
        <location evidence="1">Cleavage furrow</location>
    </subcellularLocation>
</comment>
<evidence type="ECO:0000313" key="10">
    <source>
        <dbReference type="EMBL" id="KAG5309599.1"/>
    </source>
</evidence>
<comment type="caution">
    <text evidence="10">The sequence shown here is derived from an EMBL/GenBank/DDBJ whole genome shotgun (WGS) entry which is preliminary data.</text>
</comment>
<dbReference type="InterPro" id="IPR027417">
    <property type="entry name" value="P-loop_NTPase"/>
</dbReference>
<gene>
    <name evidence="10" type="primary">Pnut</name>
    <name evidence="10" type="ORF">G6Z75_0000309</name>
</gene>